<comment type="caution">
    <text evidence="2">The sequence shown here is derived from an EMBL/GenBank/DDBJ whole genome shotgun (WGS) entry which is preliminary data.</text>
</comment>
<keyword evidence="3" id="KW-1185">Reference proteome</keyword>
<proteinExistence type="predicted"/>
<protein>
    <recommendedName>
        <fullName evidence="4">Transmembrane protein</fullName>
    </recommendedName>
</protein>
<feature type="transmembrane region" description="Helical" evidence="1">
    <location>
        <begin position="176"/>
        <end position="198"/>
    </location>
</feature>
<keyword evidence="1" id="KW-0472">Membrane</keyword>
<reference evidence="2" key="1">
    <citation type="submission" date="2021-01" db="EMBL/GenBank/DDBJ databases">
        <authorList>
            <consortium name="Genoscope - CEA"/>
            <person name="William W."/>
        </authorList>
    </citation>
    <scope>NUCLEOTIDE SEQUENCE</scope>
</reference>
<gene>
    <name evidence="2" type="ORF">PSON_ATCC_30995.1.T1940033</name>
</gene>
<accession>A0A8S1RJJ6</accession>
<feature type="transmembrane region" description="Helical" evidence="1">
    <location>
        <begin position="106"/>
        <end position="127"/>
    </location>
</feature>
<keyword evidence="1" id="KW-1133">Transmembrane helix</keyword>
<dbReference type="EMBL" id="CAJJDN010000194">
    <property type="protein sequence ID" value="CAD8128721.1"/>
    <property type="molecule type" value="Genomic_DNA"/>
</dbReference>
<sequence>MMLLKLTDSLFIFPKRWPTRVQMINPILFGALQQIYQYFKNMLSVALNKTNIDQILIDNTLATNNKCQVKDISQYSNIIQFPNTYECFLHPLNSKFDDIQMLLNPLLLEISFVINQKYFLMLIYILLADFGYTQTPETKTQQISYSIYDYILYSLQNDQCKCWGVDIDKRKQMLRLILFISVLLDYLIVFLIILNVQLVNSQLSSRIQIENQTWLLRLVNAIKVIQNQELKFVVYVIILAENVILQIQNVWNGTSFIKGLQKVQIFDAFVMSDITMMEVEENVQNVIIVVV</sequence>
<evidence type="ECO:0008006" key="4">
    <source>
        <dbReference type="Google" id="ProtNLM"/>
    </source>
</evidence>
<evidence type="ECO:0000256" key="1">
    <source>
        <dbReference type="SAM" id="Phobius"/>
    </source>
</evidence>
<name>A0A8S1RJJ6_9CILI</name>
<keyword evidence="1" id="KW-0812">Transmembrane</keyword>
<evidence type="ECO:0000313" key="3">
    <source>
        <dbReference type="Proteomes" id="UP000692954"/>
    </source>
</evidence>
<evidence type="ECO:0000313" key="2">
    <source>
        <dbReference type="EMBL" id="CAD8128721.1"/>
    </source>
</evidence>
<organism evidence="2 3">
    <name type="scientific">Paramecium sonneborni</name>
    <dbReference type="NCBI Taxonomy" id="65129"/>
    <lineage>
        <taxon>Eukaryota</taxon>
        <taxon>Sar</taxon>
        <taxon>Alveolata</taxon>
        <taxon>Ciliophora</taxon>
        <taxon>Intramacronucleata</taxon>
        <taxon>Oligohymenophorea</taxon>
        <taxon>Peniculida</taxon>
        <taxon>Parameciidae</taxon>
        <taxon>Paramecium</taxon>
    </lineage>
</organism>
<dbReference type="Proteomes" id="UP000692954">
    <property type="component" value="Unassembled WGS sequence"/>
</dbReference>
<dbReference type="AlphaFoldDB" id="A0A8S1RJJ6"/>